<evidence type="ECO:0000256" key="10">
    <source>
        <dbReference type="SAM" id="MobiDB-lite"/>
    </source>
</evidence>
<dbReference type="Gene3D" id="3.30.1140.32">
    <property type="entry name" value="Ribosomal protein S3, C-terminal domain"/>
    <property type="match status" value="1"/>
</dbReference>
<dbReference type="GO" id="GO:0022627">
    <property type="term" value="C:cytosolic small ribosomal subunit"/>
    <property type="evidence" value="ECO:0007669"/>
    <property type="project" value="TreeGrafter"/>
</dbReference>
<dbReference type="GO" id="GO:0019843">
    <property type="term" value="F:rRNA binding"/>
    <property type="evidence" value="ECO:0007669"/>
    <property type="project" value="UniProtKB-UniRule"/>
</dbReference>
<dbReference type="AlphaFoldDB" id="A0A918KFK0"/>
<dbReference type="InterPro" id="IPR001351">
    <property type="entry name" value="Ribosomal_uS3_C"/>
</dbReference>
<dbReference type="InterPro" id="IPR015946">
    <property type="entry name" value="KH_dom-like_a/b"/>
</dbReference>
<reference evidence="12" key="2">
    <citation type="submission" date="2020-09" db="EMBL/GenBank/DDBJ databases">
        <authorList>
            <person name="Sun Q."/>
            <person name="Ohkuma M."/>
        </authorList>
    </citation>
    <scope>NUCLEOTIDE SEQUENCE</scope>
    <source>
        <strain evidence="12">JCM 4790</strain>
    </source>
</reference>
<dbReference type="PANTHER" id="PTHR11760">
    <property type="entry name" value="30S/40S RIBOSOMAL PROTEIN S3"/>
    <property type="match status" value="1"/>
</dbReference>
<dbReference type="CDD" id="cd02412">
    <property type="entry name" value="KH-II_30S_S3"/>
    <property type="match status" value="1"/>
</dbReference>
<dbReference type="Gene3D" id="3.30.300.20">
    <property type="match status" value="1"/>
</dbReference>
<dbReference type="InterPro" id="IPR057258">
    <property type="entry name" value="Ribosomal_uS3"/>
</dbReference>
<organism evidence="12 13">
    <name type="scientific">Streptomyces minutiscleroticus</name>
    <dbReference type="NCBI Taxonomy" id="68238"/>
    <lineage>
        <taxon>Bacteria</taxon>
        <taxon>Bacillati</taxon>
        <taxon>Actinomycetota</taxon>
        <taxon>Actinomycetes</taxon>
        <taxon>Kitasatosporales</taxon>
        <taxon>Streptomycetaceae</taxon>
        <taxon>Streptomyces</taxon>
    </lineage>
</organism>
<dbReference type="RefSeq" id="WP_190134826.1">
    <property type="nucleotide sequence ID" value="NZ_BMVU01000004.1"/>
</dbReference>
<comment type="function">
    <text evidence="6 8">Binds the lower part of the 30S subunit head. Binds mRNA in the 70S ribosome, positioning it for translation.</text>
</comment>
<accession>A0A918KFK0</accession>
<dbReference type="Proteomes" id="UP000619244">
    <property type="component" value="Unassembled WGS sequence"/>
</dbReference>
<dbReference type="NCBIfam" id="TIGR01009">
    <property type="entry name" value="rpsC_bact"/>
    <property type="match status" value="1"/>
</dbReference>
<feature type="compositionally biased region" description="Basic and acidic residues" evidence="10">
    <location>
        <begin position="229"/>
        <end position="244"/>
    </location>
</feature>
<dbReference type="SUPFAM" id="SSF54814">
    <property type="entry name" value="Prokaryotic type KH domain (KH-domain type II)"/>
    <property type="match status" value="1"/>
</dbReference>
<keyword evidence="5 8" id="KW-0687">Ribonucleoprotein</keyword>
<keyword evidence="4 8" id="KW-0689">Ribosomal protein</keyword>
<dbReference type="GO" id="GO:0003729">
    <property type="term" value="F:mRNA binding"/>
    <property type="evidence" value="ECO:0007669"/>
    <property type="project" value="UniProtKB-UniRule"/>
</dbReference>
<dbReference type="FunFam" id="3.30.1140.32:FF:000002">
    <property type="entry name" value="30S ribosomal protein S3"/>
    <property type="match status" value="1"/>
</dbReference>
<evidence type="ECO:0000256" key="7">
    <source>
        <dbReference type="ARBA" id="ARBA00035257"/>
    </source>
</evidence>
<proteinExistence type="inferred from homology"/>
<dbReference type="Pfam" id="PF07650">
    <property type="entry name" value="KH_2"/>
    <property type="match status" value="1"/>
</dbReference>
<sequence length="278" mass="30377">MGQKVNPHGFRLGVTTDFKSRWYADKLYKDYVKEDVAIRRMMTSGMERAGISKVEIERTRDRVRVDIHTARPGIVIGRRGAEADRIRGDLEKLTGKQVQLNILEVKNPETDAQLVAQAVAEQLSSRVSFRRAMRKSMQSAMKAGAKGIKIQCGGRLGGAEMSRSEFYREGRVPLHTLRANVDYGFFEAKTTFGRIGVKVWIYKGDVKNIAEVRAENAAARAGNRPARGGNDRPARGGRGGERGGRGRKPQQQSAPAAEAPKAEAPAAAAPAESTGTEA</sequence>
<dbReference type="GO" id="GO:0006412">
    <property type="term" value="P:translation"/>
    <property type="evidence" value="ECO:0007669"/>
    <property type="project" value="UniProtKB-UniRule"/>
</dbReference>
<evidence type="ECO:0000256" key="2">
    <source>
        <dbReference type="ARBA" id="ARBA00022730"/>
    </source>
</evidence>
<dbReference type="GO" id="GO:0003735">
    <property type="term" value="F:structural constituent of ribosome"/>
    <property type="evidence" value="ECO:0007669"/>
    <property type="project" value="InterPro"/>
</dbReference>
<evidence type="ECO:0000313" key="12">
    <source>
        <dbReference type="EMBL" id="GGX61942.1"/>
    </source>
</evidence>
<dbReference type="InterPro" id="IPR009019">
    <property type="entry name" value="KH_sf_prok-type"/>
</dbReference>
<dbReference type="InterPro" id="IPR005704">
    <property type="entry name" value="Ribosomal_uS3_bac-typ"/>
</dbReference>
<dbReference type="PROSITE" id="PS50823">
    <property type="entry name" value="KH_TYPE_2"/>
    <property type="match status" value="1"/>
</dbReference>
<feature type="compositionally biased region" description="Low complexity" evidence="10">
    <location>
        <begin position="216"/>
        <end position="228"/>
    </location>
</feature>
<dbReference type="InterPro" id="IPR004087">
    <property type="entry name" value="KH_dom"/>
</dbReference>
<keyword evidence="3 8" id="KW-0694">RNA-binding</keyword>
<keyword evidence="2 8" id="KW-0699">rRNA-binding</keyword>
<dbReference type="PROSITE" id="PS00548">
    <property type="entry name" value="RIBOSOMAL_S3"/>
    <property type="match status" value="1"/>
</dbReference>
<name>A0A918KFK0_9ACTN</name>
<evidence type="ECO:0000256" key="4">
    <source>
        <dbReference type="ARBA" id="ARBA00022980"/>
    </source>
</evidence>
<comment type="subunit">
    <text evidence="8">Part of the 30S ribosomal subunit. Forms a tight complex with proteins S10 and S14.</text>
</comment>
<dbReference type="SUPFAM" id="SSF54821">
    <property type="entry name" value="Ribosomal protein S3 C-terminal domain"/>
    <property type="match status" value="1"/>
</dbReference>
<dbReference type="HAMAP" id="MF_01309_B">
    <property type="entry name" value="Ribosomal_uS3_B"/>
    <property type="match status" value="1"/>
</dbReference>
<dbReference type="FunFam" id="3.30.300.20:FF:000001">
    <property type="entry name" value="30S ribosomal protein S3"/>
    <property type="match status" value="1"/>
</dbReference>
<evidence type="ECO:0000256" key="8">
    <source>
        <dbReference type="HAMAP-Rule" id="MF_01309"/>
    </source>
</evidence>
<dbReference type="Pfam" id="PF00189">
    <property type="entry name" value="Ribosomal_S3_C"/>
    <property type="match status" value="1"/>
</dbReference>
<dbReference type="EMBL" id="BMVU01000004">
    <property type="protein sequence ID" value="GGX61942.1"/>
    <property type="molecule type" value="Genomic_DNA"/>
</dbReference>
<evidence type="ECO:0000256" key="3">
    <source>
        <dbReference type="ARBA" id="ARBA00022884"/>
    </source>
</evidence>
<evidence type="ECO:0000256" key="9">
    <source>
        <dbReference type="RuleBase" id="RU003624"/>
    </source>
</evidence>
<dbReference type="InterPro" id="IPR018280">
    <property type="entry name" value="Ribosomal_uS3_CS"/>
</dbReference>
<feature type="region of interest" description="Disordered" evidence="10">
    <location>
        <begin position="216"/>
        <end position="278"/>
    </location>
</feature>
<dbReference type="PANTHER" id="PTHR11760:SF19">
    <property type="entry name" value="SMALL RIBOSOMAL SUBUNIT PROTEIN US3C"/>
    <property type="match status" value="1"/>
</dbReference>
<evidence type="ECO:0000313" key="13">
    <source>
        <dbReference type="Proteomes" id="UP000619244"/>
    </source>
</evidence>
<evidence type="ECO:0000256" key="6">
    <source>
        <dbReference type="ARBA" id="ARBA00024998"/>
    </source>
</evidence>
<reference evidence="12" key="1">
    <citation type="journal article" date="2014" name="Int. J. Syst. Evol. Microbiol.">
        <title>Complete genome sequence of Corynebacterium casei LMG S-19264T (=DSM 44701T), isolated from a smear-ripened cheese.</title>
        <authorList>
            <consortium name="US DOE Joint Genome Institute (JGI-PGF)"/>
            <person name="Walter F."/>
            <person name="Albersmeier A."/>
            <person name="Kalinowski J."/>
            <person name="Ruckert C."/>
        </authorList>
    </citation>
    <scope>NUCLEOTIDE SEQUENCE</scope>
    <source>
        <strain evidence="12">JCM 4790</strain>
    </source>
</reference>
<comment type="similarity">
    <text evidence="1 8 9">Belongs to the universal ribosomal protein uS3 family.</text>
</comment>
<evidence type="ECO:0000259" key="11">
    <source>
        <dbReference type="PROSITE" id="PS50823"/>
    </source>
</evidence>
<keyword evidence="13" id="KW-1185">Reference proteome</keyword>
<dbReference type="InterPro" id="IPR036419">
    <property type="entry name" value="Ribosomal_S3_C_sf"/>
</dbReference>
<dbReference type="SMART" id="SM00322">
    <property type="entry name" value="KH"/>
    <property type="match status" value="1"/>
</dbReference>
<protein>
    <recommendedName>
        <fullName evidence="7 8">Small ribosomal subunit protein uS3</fullName>
    </recommendedName>
</protein>
<feature type="domain" description="KH type-2" evidence="11">
    <location>
        <begin position="38"/>
        <end position="106"/>
    </location>
</feature>
<dbReference type="InterPro" id="IPR004044">
    <property type="entry name" value="KH_dom_type_2"/>
</dbReference>
<evidence type="ECO:0000256" key="1">
    <source>
        <dbReference type="ARBA" id="ARBA00010761"/>
    </source>
</evidence>
<evidence type="ECO:0000256" key="5">
    <source>
        <dbReference type="ARBA" id="ARBA00023274"/>
    </source>
</evidence>
<comment type="caution">
    <text evidence="12">The sequence shown here is derived from an EMBL/GenBank/DDBJ whole genome shotgun (WGS) entry which is preliminary data.</text>
</comment>
<gene>
    <name evidence="8 12" type="primary">rpsC</name>
    <name evidence="12" type="ORF">GCM10010358_15350</name>
</gene>
<feature type="compositionally biased region" description="Low complexity" evidence="10">
    <location>
        <begin position="254"/>
        <end position="272"/>
    </location>
</feature>